<keyword evidence="2" id="KW-0732">Signal</keyword>
<dbReference type="PROSITE" id="PS51257">
    <property type="entry name" value="PROKAR_LIPOPROTEIN"/>
    <property type="match status" value="1"/>
</dbReference>
<reference evidence="4 5" key="1">
    <citation type="submission" date="2016-11" db="EMBL/GenBank/DDBJ databases">
        <authorList>
            <person name="Jaros S."/>
            <person name="Januszkiewicz K."/>
            <person name="Wedrychowicz H."/>
        </authorList>
    </citation>
    <scope>NUCLEOTIDE SEQUENCE [LARGE SCALE GENOMIC DNA]</scope>
    <source>
        <strain evidence="4 5">DSM 43832</strain>
    </source>
</reference>
<evidence type="ECO:0000259" key="3">
    <source>
        <dbReference type="Pfam" id="PF00080"/>
    </source>
</evidence>
<dbReference type="Pfam" id="PF00080">
    <property type="entry name" value="Sod_Cu"/>
    <property type="match status" value="1"/>
</dbReference>
<evidence type="ECO:0000313" key="5">
    <source>
        <dbReference type="Proteomes" id="UP000184363"/>
    </source>
</evidence>
<dbReference type="OrthoDB" id="3297424at2"/>
<dbReference type="GO" id="GO:0006801">
    <property type="term" value="P:superoxide metabolic process"/>
    <property type="evidence" value="ECO:0007669"/>
    <property type="project" value="InterPro"/>
</dbReference>
<evidence type="ECO:0000256" key="2">
    <source>
        <dbReference type="SAM" id="SignalP"/>
    </source>
</evidence>
<dbReference type="InterPro" id="IPR001424">
    <property type="entry name" value="SOD_Cu_Zn_dom"/>
</dbReference>
<dbReference type="Gene3D" id="2.60.40.200">
    <property type="entry name" value="Superoxide dismutase, copper/zinc binding domain"/>
    <property type="match status" value="1"/>
</dbReference>
<sequence>MRRRHVLASAAVLVVGLTACGGSTAGAASPEEVRTEVQFSSQLGTGGITYDPALVPVGASAVVTATTRDGGEVVTLTLRGVLPDRTYGAHAHTNACGETGDAAGPHFQFDVDPVQPSVDPRWANPQNEVWLDLTTDASGTGTSTATLNKTFPDDRRPRSVVVHAMKTSTEEGKAGTAGARAACLDVPF</sequence>
<dbReference type="SUPFAM" id="SSF49329">
    <property type="entry name" value="Cu,Zn superoxide dismutase-like"/>
    <property type="match status" value="1"/>
</dbReference>
<dbReference type="AlphaFoldDB" id="A0A1M6SAB3"/>
<dbReference type="EMBL" id="FRAP01000006">
    <property type="protein sequence ID" value="SHK41661.1"/>
    <property type="molecule type" value="Genomic_DNA"/>
</dbReference>
<proteinExistence type="inferred from homology"/>
<dbReference type="Proteomes" id="UP000184363">
    <property type="component" value="Unassembled WGS sequence"/>
</dbReference>
<dbReference type="RefSeq" id="WP_073456640.1">
    <property type="nucleotide sequence ID" value="NZ_CALGVN010000039.1"/>
</dbReference>
<feature type="signal peptide" evidence="2">
    <location>
        <begin position="1"/>
        <end position="27"/>
    </location>
</feature>
<dbReference type="STRING" id="1848.SAMN05443637_10626"/>
<dbReference type="GO" id="GO:0046872">
    <property type="term" value="F:metal ion binding"/>
    <property type="evidence" value="ECO:0007669"/>
    <property type="project" value="InterPro"/>
</dbReference>
<evidence type="ECO:0000313" key="4">
    <source>
        <dbReference type="EMBL" id="SHK41661.1"/>
    </source>
</evidence>
<comment type="similarity">
    <text evidence="1">Belongs to the Cu-Zn superoxide dismutase family.</text>
</comment>
<keyword evidence="5" id="KW-1185">Reference proteome</keyword>
<accession>A0A1M6SAB3</accession>
<gene>
    <name evidence="4" type="ORF">SAMN05443637_10626</name>
</gene>
<feature type="domain" description="Superoxide dismutase copper/zinc binding" evidence="3">
    <location>
        <begin position="63"/>
        <end position="183"/>
    </location>
</feature>
<evidence type="ECO:0000256" key="1">
    <source>
        <dbReference type="ARBA" id="ARBA00010457"/>
    </source>
</evidence>
<protein>
    <submittedName>
        <fullName evidence="4">Superoxide dismutase, Cu-Zn family</fullName>
    </submittedName>
</protein>
<name>A0A1M6SAB3_PSETH</name>
<dbReference type="InterPro" id="IPR036423">
    <property type="entry name" value="SOD-like_Cu/Zn_dom_sf"/>
</dbReference>
<organism evidence="4 5">
    <name type="scientific">Pseudonocardia thermophila</name>
    <dbReference type="NCBI Taxonomy" id="1848"/>
    <lineage>
        <taxon>Bacteria</taxon>
        <taxon>Bacillati</taxon>
        <taxon>Actinomycetota</taxon>
        <taxon>Actinomycetes</taxon>
        <taxon>Pseudonocardiales</taxon>
        <taxon>Pseudonocardiaceae</taxon>
        <taxon>Pseudonocardia</taxon>
    </lineage>
</organism>
<feature type="chain" id="PRO_5012974676" evidence="2">
    <location>
        <begin position="28"/>
        <end position="188"/>
    </location>
</feature>